<evidence type="ECO:0000313" key="1">
    <source>
        <dbReference type="EMBL" id="MDN3243027.1"/>
    </source>
</evidence>
<proteinExistence type="predicted"/>
<organism evidence="1 2">
    <name type="scientific">Glycomyces tritici</name>
    <dbReference type="NCBI Taxonomy" id="2665176"/>
    <lineage>
        <taxon>Bacteria</taxon>
        <taxon>Bacillati</taxon>
        <taxon>Actinomycetota</taxon>
        <taxon>Actinomycetes</taxon>
        <taxon>Glycomycetales</taxon>
        <taxon>Glycomycetaceae</taxon>
        <taxon>Glycomyces</taxon>
    </lineage>
</organism>
<keyword evidence="2" id="KW-1185">Reference proteome</keyword>
<sequence length="86" mass="9503">MSSDESTQEANVTLPLTSAELDRIRAAAQDAGQTPEQWMARVLRTESRRAQIAAYEGPDSHTQARMAAADHETEAMLTEAAMRDER</sequence>
<evidence type="ECO:0008006" key="3">
    <source>
        <dbReference type="Google" id="ProtNLM"/>
    </source>
</evidence>
<evidence type="ECO:0000313" key="2">
    <source>
        <dbReference type="Proteomes" id="UP001171902"/>
    </source>
</evidence>
<dbReference type="EMBL" id="JAUEMJ010000011">
    <property type="protein sequence ID" value="MDN3243027.1"/>
    <property type="molecule type" value="Genomic_DNA"/>
</dbReference>
<accession>A0ABT7YWL3</accession>
<name>A0ABT7YWL3_9ACTN</name>
<gene>
    <name evidence="1" type="ORF">QWI33_25120</name>
</gene>
<protein>
    <recommendedName>
        <fullName evidence="3">CopG family transcriptional regulator</fullName>
    </recommendedName>
</protein>
<dbReference type="RefSeq" id="WP_289959587.1">
    <property type="nucleotide sequence ID" value="NZ_JAUEMJ010000011.1"/>
</dbReference>
<comment type="caution">
    <text evidence="1">The sequence shown here is derived from an EMBL/GenBank/DDBJ whole genome shotgun (WGS) entry which is preliminary data.</text>
</comment>
<dbReference type="Proteomes" id="UP001171902">
    <property type="component" value="Unassembled WGS sequence"/>
</dbReference>
<reference evidence="1" key="1">
    <citation type="submission" date="2023-06" db="EMBL/GenBank/DDBJ databases">
        <title>Gycomyces niveus sp.nov., a novel actinomycete isolated from soil in Shouguang.</title>
        <authorList>
            <person name="Yang X."/>
            <person name="Zhao J."/>
        </authorList>
    </citation>
    <scope>NUCLEOTIDE SEQUENCE</scope>
    <source>
        <strain evidence="1">NEAU C2</strain>
    </source>
</reference>